<accession>A0ABY6NTT7</accession>
<gene>
    <name evidence="1" type="ORF">JRG66_05550</name>
</gene>
<dbReference type="EMBL" id="CP069620">
    <property type="protein sequence ID" value="UZH56329.1"/>
    <property type="molecule type" value="Genomic_DNA"/>
</dbReference>
<proteinExistence type="predicted"/>
<protein>
    <submittedName>
        <fullName evidence="1">Uncharacterized protein</fullName>
    </submittedName>
</protein>
<organism evidence="1 2">
    <name type="scientific">Salinimicrobium tongyeongense</name>
    <dbReference type="NCBI Taxonomy" id="2809707"/>
    <lineage>
        <taxon>Bacteria</taxon>
        <taxon>Pseudomonadati</taxon>
        <taxon>Bacteroidota</taxon>
        <taxon>Flavobacteriia</taxon>
        <taxon>Flavobacteriales</taxon>
        <taxon>Flavobacteriaceae</taxon>
        <taxon>Salinimicrobium</taxon>
    </lineage>
</organism>
<evidence type="ECO:0000313" key="1">
    <source>
        <dbReference type="EMBL" id="UZH56329.1"/>
    </source>
</evidence>
<keyword evidence="2" id="KW-1185">Reference proteome</keyword>
<name>A0ABY6NTT7_9FLAO</name>
<dbReference type="RefSeq" id="WP_265164819.1">
    <property type="nucleotide sequence ID" value="NZ_CP069620.1"/>
</dbReference>
<dbReference type="Proteomes" id="UP001163981">
    <property type="component" value="Chromosome"/>
</dbReference>
<sequence>MVTIVDFKSFENEDGKTFHSLVVQGGLEAVKSKETNNVYFTAKTALVSSTFDERTCKELIGTKMPGLIKRVEVEPYEYADPSTGEISTHTSRNRYFTDEKDAEENEREEIISKNVEEIESVI</sequence>
<evidence type="ECO:0000313" key="2">
    <source>
        <dbReference type="Proteomes" id="UP001163981"/>
    </source>
</evidence>
<reference evidence="1" key="1">
    <citation type="submission" date="2021-02" db="EMBL/GenBank/DDBJ databases">
        <title>Salinimicrobium sp. nov. isolated from seawater in Tongyeong, Republic of Korea.</title>
        <authorList>
            <person name="Lee S.-J."/>
        </authorList>
    </citation>
    <scope>NUCLEOTIDE SEQUENCE</scope>
    <source>
        <strain evidence="1">HN-2-9-2</strain>
    </source>
</reference>